<comment type="caution">
    <text evidence="1">The sequence shown here is derived from an EMBL/GenBank/DDBJ whole genome shotgun (WGS) entry which is preliminary data.</text>
</comment>
<dbReference type="RefSeq" id="XP_064657153.1">
    <property type="nucleotide sequence ID" value="XM_064804383.1"/>
</dbReference>
<sequence>MCQFQNVTFACTHVEEKQLVRCDREYKPFTNMVPKTCVKDSLPPRPVKNDREKCMECAIADWKAALAKRVARQKALGWYV</sequence>
<keyword evidence="2" id="KW-1185">Reference proteome</keyword>
<protein>
    <submittedName>
        <fullName evidence="1">Uncharacterized protein</fullName>
    </submittedName>
</protein>
<reference evidence="1 2" key="1">
    <citation type="submission" date="2023-08" db="EMBL/GenBank/DDBJ databases">
        <title>Black Yeasts Isolated from many extreme environments.</title>
        <authorList>
            <person name="Coleine C."/>
            <person name="Stajich J.E."/>
            <person name="Selbmann L."/>
        </authorList>
    </citation>
    <scope>NUCLEOTIDE SEQUENCE [LARGE SCALE GENOMIC DNA]</scope>
    <source>
        <strain evidence="1 2">CCFEE 5935</strain>
    </source>
</reference>
<dbReference type="Proteomes" id="UP001337655">
    <property type="component" value="Unassembled WGS sequence"/>
</dbReference>
<proteinExistence type="predicted"/>
<dbReference type="GeneID" id="89928482"/>
<name>A0AAV9P7P8_9PEZI</name>
<organism evidence="1 2">
    <name type="scientific">Saxophila tyrrhenica</name>
    <dbReference type="NCBI Taxonomy" id="1690608"/>
    <lineage>
        <taxon>Eukaryota</taxon>
        <taxon>Fungi</taxon>
        <taxon>Dikarya</taxon>
        <taxon>Ascomycota</taxon>
        <taxon>Pezizomycotina</taxon>
        <taxon>Dothideomycetes</taxon>
        <taxon>Dothideomycetidae</taxon>
        <taxon>Mycosphaerellales</taxon>
        <taxon>Extremaceae</taxon>
        <taxon>Saxophila</taxon>
    </lineage>
</organism>
<dbReference type="AlphaFoldDB" id="A0AAV9P7P8"/>
<evidence type="ECO:0000313" key="2">
    <source>
        <dbReference type="Proteomes" id="UP001337655"/>
    </source>
</evidence>
<evidence type="ECO:0000313" key="1">
    <source>
        <dbReference type="EMBL" id="KAK5167447.1"/>
    </source>
</evidence>
<accession>A0AAV9P7P8</accession>
<dbReference type="EMBL" id="JAVRRT010000011">
    <property type="protein sequence ID" value="KAK5167447.1"/>
    <property type="molecule type" value="Genomic_DNA"/>
</dbReference>
<gene>
    <name evidence="1" type="ORF">LTR77_007146</name>
</gene>